<dbReference type="EMBL" id="MF431496">
    <property type="protein sequence ID" value="AUB51172.1"/>
    <property type="molecule type" value="Genomic_DNA"/>
</dbReference>
<sequence length="268" mass="29524">MGSTFIAYTLENIKASPAWTMPPYEQIICSCEAGTRSIAVGKLSRCDHIPSSNFIIQRGPVGTLIVVDSGTDICSYLLRADESGSEYHTTSLSSLPESLCVIPFTTCTVMGTDAYVYNNSGGVLTIMWMGSSIYMTITIYGRHDTFPKTVDNLHLVQNCSRQFYPTVVAEPRKDDPQQNSEAAQVLSKSVPGFIEYVGANPTDTLHEHTPPILDKFPHISGEDILIEALREADLRMEDSQCSPVNYPSPMPYGFTEDSCLLESVKIYP</sequence>
<organism evidence="5">
    <name type="scientific">Gallid alphaherpesvirus 2</name>
    <dbReference type="NCBI Taxonomy" id="10390"/>
    <lineage>
        <taxon>Viruses</taxon>
        <taxon>Duplodnaviria</taxon>
        <taxon>Heunggongvirae</taxon>
        <taxon>Peploviricota</taxon>
        <taxon>Herviviricetes</taxon>
        <taxon>Herpesvirales</taxon>
        <taxon>Orthoherpesviridae</taxon>
        <taxon>Alphaherpesvirinae</taxon>
        <taxon>Mardivirus</taxon>
        <taxon>Mardivirus gallidalpha2</taxon>
    </lineage>
</organism>
<protein>
    <submittedName>
        <fullName evidence="5">Nuclear protein UL4</fullName>
    </submittedName>
</protein>
<accession>A0A2H4V843</accession>
<dbReference type="Pfam" id="PF03277">
    <property type="entry name" value="Herpes_UL4"/>
    <property type="match status" value="1"/>
</dbReference>
<evidence type="ECO:0000256" key="3">
    <source>
        <dbReference type="ARBA" id="ARBA00022562"/>
    </source>
</evidence>
<comment type="similarity">
    <text evidence="2">Belongs to the alphaherpesvirinae HHV-1 UL4 family.</text>
</comment>
<evidence type="ECO:0000313" key="5">
    <source>
        <dbReference type="EMBL" id="AUB51172.1"/>
    </source>
</evidence>
<dbReference type="InterPro" id="IPR004958">
    <property type="entry name" value="Herpes_UL4"/>
</dbReference>
<dbReference type="EMBL" id="MF431494">
    <property type="protein sequence ID" value="AUB51002.1"/>
    <property type="molecule type" value="Genomic_DNA"/>
</dbReference>
<proteinExistence type="inferred from homology"/>
<name>A0A2H4V843_9ALPH</name>
<evidence type="ECO:0000256" key="2">
    <source>
        <dbReference type="ARBA" id="ARBA00010784"/>
    </source>
</evidence>
<keyword evidence="3" id="KW-1048">Host nucleus</keyword>
<evidence type="ECO:0000256" key="1">
    <source>
        <dbReference type="ARBA" id="ARBA00004147"/>
    </source>
</evidence>
<reference evidence="5" key="1">
    <citation type="journal article" date="2017" name="Evol. Appl.">
        <title>A phylogenomic analysis of Marek's disease virus reveals independent paths to virulence in Eurasia and North America.</title>
        <authorList>
            <person name="Trimpert J."/>
            <person name="Groenke N."/>
            <person name="Jenckel M."/>
            <person name="He S."/>
            <person name="Kunec D."/>
            <person name="Szpara M.L."/>
            <person name="Spatz S.J."/>
            <person name="Osterrieder N."/>
            <person name="McMahon D.P."/>
        </authorList>
    </citation>
    <scope>NUCLEOTIDE SEQUENCE</scope>
    <source>
        <strain evidence="4">EU-1</strain>
        <strain evidence="5">Polen5</strain>
    </source>
</reference>
<evidence type="ECO:0000313" key="4">
    <source>
        <dbReference type="EMBL" id="AUB51002.1"/>
    </source>
</evidence>
<gene>
    <name evidence="5" type="primary">MDV016</name>
</gene>
<comment type="subcellular location">
    <subcellularLocation>
        <location evidence="1">Host nucleus</location>
    </subcellularLocation>
</comment>
<dbReference type="GO" id="GO:0042025">
    <property type="term" value="C:host cell nucleus"/>
    <property type="evidence" value="ECO:0007669"/>
    <property type="project" value="UniProtKB-SubCell"/>
</dbReference>